<protein>
    <recommendedName>
        <fullName evidence="4">DUF4149 domain-containing protein</fullName>
    </recommendedName>
</protein>
<evidence type="ECO:0000313" key="2">
    <source>
        <dbReference type="EMBL" id="SRX80988.1"/>
    </source>
</evidence>
<keyword evidence="1" id="KW-0812">Transmembrane</keyword>
<feature type="transmembrane region" description="Helical" evidence="1">
    <location>
        <begin position="125"/>
        <end position="146"/>
    </location>
</feature>
<feature type="transmembrane region" description="Helical" evidence="1">
    <location>
        <begin position="61"/>
        <end position="78"/>
    </location>
</feature>
<sequence length="148" mass="15174">MSPKLRLMQAALAVAVAATWVWLGMVLAISFLEAPLKFRAPGVTLQLGLGIGRLVFRALNTCEAVLAVVVAAGLAVGGGSAGTWVAAVVAAAMLVGQVVFVRPALTRRSDQVLAGADGPRSRAHYGYVALELVKVVALITTGVLLLTG</sequence>
<proteinExistence type="predicted"/>
<name>A0A375YIP4_MYCPF</name>
<dbReference type="Proteomes" id="UP000252008">
    <property type="component" value="Unassembled WGS sequence"/>
</dbReference>
<accession>A0A375YIP4</accession>
<organism evidence="2 3">
    <name type="scientific">Mycolicibacterium parafortuitum</name>
    <name type="common">Mycobacterium parafortuitum</name>
    <dbReference type="NCBI Taxonomy" id="39692"/>
    <lineage>
        <taxon>Bacteria</taxon>
        <taxon>Bacillati</taxon>
        <taxon>Actinomycetota</taxon>
        <taxon>Actinomycetes</taxon>
        <taxon>Mycobacteriales</taxon>
        <taxon>Mycobacteriaceae</taxon>
        <taxon>Mycolicibacterium</taxon>
    </lineage>
</organism>
<dbReference type="EMBL" id="UEGS01000001">
    <property type="protein sequence ID" value="SRX80988.1"/>
    <property type="molecule type" value="Genomic_DNA"/>
</dbReference>
<keyword evidence="1" id="KW-0472">Membrane</keyword>
<reference evidence="2 3" key="1">
    <citation type="submission" date="2018-05" db="EMBL/GenBank/DDBJ databases">
        <authorList>
            <consortium name="IHU Genomes"/>
        </authorList>
    </citation>
    <scope>NUCLEOTIDE SEQUENCE [LARGE SCALE GENOMIC DNA]</scope>
    <source>
        <strain evidence="2 3">P7335</strain>
    </source>
</reference>
<evidence type="ECO:0000256" key="1">
    <source>
        <dbReference type="SAM" id="Phobius"/>
    </source>
</evidence>
<keyword evidence="1" id="KW-1133">Transmembrane helix</keyword>
<dbReference type="AlphaFoldDB" id="A0A375YIP4"/>
<keyword evidence="3" id="KW-1185">Reference proteome</keyword>
<dbReference type="STRING" id="39692.BST38_00900"/>
<feature type="transmembrane region" description="Helical" evidence="1">
    <location>
        <begin position="84"/>
        <end position="105"/>
    </location>
</feature>
<evidence type="ECO:0008006" key="4">
    <source>
        <dbReference type="Google" id="ProtNLM"/>
    </source>
</evidence>
<gene>
    <name evidence="2" type="ORF">MPP7335_02734</name>
</gene>
<evidence type="ECO:0000313" key="3">
    <source>
        <dbReference type="Proteomes" id="UP000252008"/>
    </source>
</evidence>